<keyword evidence="4" id="KW-1185">Reference proteome</keyword>
<evidence type="ECO:0000256" key="1">
    <source>
        <dbReference type="SAM" id="SignalP"/>
    </source>
</evidence>
<feature type="chain" id="PRO_5032346210" description="Snake toxin/toxin-like domain-containing protein" evidence="1">
    <location>
        <begin position="23"/>
        <end position="116"/>
    </location>
</feature>
<evidence type="ECO:0000313" key="3">
    <source>
        <dbReference type="EMBL" id="CAF0868199.1"/>
    </source>
</evidence>
<protein>
    <recommendedName>
        <fullName evidence="2">Snake toxin/toxin-like domain-containing protein</fullName>
    </recommendedName>
</protein>
<accession>A0A813XHA2</accession>
<comment type="caution">
    <text evidence="3">The sequence shown here is derived from an EMBL/GenBank/DDBJ whole genome shotgun (WGS) entry which is preliminary data.</text>
</comment>
<gene>
    <name evidence="3" type="ORF">OXX778_LOCUS9794</name>
</gene>
<dbReference type="Proteomes" id="UP000663879">
    <property type="component" value="Unassembled WGS sequence"/>
</dbReference>
<dbReference type="Gene3D" id="2.10.60.10">
    <property type="entry name" value="CD59"/>
    <property type="match status" value="1"/>
</dbReference>
<evidence type="ECO:0000313" key="4">
    <source>
        <dbReference type="Proteomes" id="UP000663879"/>
    </source>
</evidence>
<dbReference type="AlphaFoldDB" id="A0A813XHA2"/>
<dbReference type="OrthoDB" id="10002433at2759"/>
<sequence>MNFISFTLVISCLIALAKQSNALNCYYCVSCTSSGTSKTCSSGETYCTKTTTTISGTTYTNRDCASTCTESKTSILNQSGETKCCTGNLCNSSVRERFNIFSFFILALNAVIIHKI</sequence>
<evidence type="ECO:0000259" key="2">
    <source>
        <dbReference type="Pfam" id="PF00087"/>
    </source>
</evidence>
<proteinExistence type="predicted"/>
<dbReference type="EMBL" id="CAJNOC010001477">
    <property type="protein sequence ID" value="CAF0868199.1"/>
    <property type="molecule type" value="Genomic_DNA"/>
</dbReference>
<name>A0A813XHA2_9BILA</name>
<dbReference type="InterPro" id="IPR035076">
    <property type="entry name" value="Toxin/TOLIP"/>
</dbReference>
<organism evidence="3 4">
    <name type="scientific">Brachionus calyciflorus</name>
    <dbReference type="NCBI Taxonomy" id="104777"/>
    <lineage>
        <taxon>Eukaryota</taxon>
        <taxon>Metazoa</taxon>
        <taxon>Spiralia</taxon>
        <taxon>Gnathifera</taxon>
        <taxon>Rotifera</taxon>
        <taxon>Eurotatoria</taxon>
        <taxon>Monogononta</taxon>
        <taxon>Pseudotrocha</taxon>
        <taxon>Ploima</taxon>
        <taxon>Brachionidae</taxon>
        <taxon>Brachionus</taxon>
    </lineage>
</organism>
<dbReference type="Pfam" id="PF00087">
    <property type="entry name" value="Toxin_TOLIP"/>
    <property type="match status" value="1"/>
</dbReference>
<dbReference type="SUPFAM" id="SSF57302">
    <property type="entry name" value="Snake toxin-like"/>
    <property type="match status" value="1"/>
</dbReference>
<reference evidence="3" key="1">
    <citation type="submission" date="2021-02" db="EMBL/GenBank/DDBJ databases">
        <authorList>
            <person name="Nowell W R."/>
        </authorList>
    </citation>
    <scope>NUCLEOTIDE SEQUENCE</scope>
    <source>
        <strain evidence="3">Ploen Becks lab</strain>
    </source>
</reference>
<feature type="domain" description="Snake toxin/toxin-like" evidence="2">
    <location>
        <begin position="23"/>
        <end position="91"/>
    </location>
</feature>
<keyword evidence="1" id="KW-0732">Signal</keyword>
<feature type="signal peptide" evidence="1">
    <location>
        <begin position="1"/>
        <end position="22"/>
    </location>
</feature>
<dbReference type="InterPro" id="IPR045860">
    <property type="entry name" value="Snake_toxin-like_sf"/>
</dbReference>